<organism evidence="9 10">
    <name type="scientific">Salinisphaera shabanensis E1L3A</name>
    <dbReference type="NCBI Taxonomy" id="1033802"/>
    <lineage>
        <taxon>Bacteria</taxon>
        <taxon>Pseudomonadati</taxon>
        <taxon>Pseudomonadota</taxon>
        <taxon>Gammaproteobacteria</taxon>
        <taxon>Salinisphaerales</taxon>
        <taxon>Salinisphaeraceae</taxon>
        <taxon>Salinisphaera</taxon>
    </lineage>
</organism>
<feature type="transmembrane region" description="Helical" evidence="8">
    <location>
        <begin position="16"/>
        <end position="38"/>
    </location>
</feature>
<evidence type="ECO:0000256" key="5">
    <source>
        <dbReference type="ARBA" id="ARBA00022692"/>
    </source>
</evidence>
<keyword evidence="4" id="KW-1003">Cell membrane</keyword>
<dbReference type="PANTHER" id="PTHR36838">
    <property type="entry name" value="AUXIN EFFLUX CARRIER FAMILY PROTEIN"/>
    <property type="match status" value="1"/>
</dbReference>
<evidence type="ECO:0000256" key="4">
    <source>
        <dbReference type="ARBA" id="ARBA00022475"/>
    </source>
</evidence>
<reference evidence="9 10" key="1">
    <citation type="journal article" date="2011" name="J. Bacteriol.">
        <title>Genome sequence of Salinisphaera shabanensis, a gammaproteobacterium from the harsh, variable environment of the brine-seawater interface of the Shaban Deep in the Red Sea.</title>
        <authorList>
            <person name="Antunes A."/>
            <person name="Alam I."/>
            <person name="Bajic V.B."/>
            <person name="Stingl U."/>
        </authorList>
    </citation>
    <scope>NUCLEOTIDE SEQUENCE [LARGE SCALE GENOMIC DNA]</scope>
    <source>
        <strain evidence="9 10">E1L3A</strain>
    </source>
</reference>
<dbReference type="Proteomes" id="UP000006242">
    <property type="component" value="Unassembled WGS sequence"/>
</dbReference>
<evidence type="ECO:0000313" key="10">
    <source>
        <dbReference type="Proteomes" id="UP000006242"/>
    </source>
</evidence>
<feature type="transmembrane region" description="Helical" evidence="8">
    <location>
        <begin position="119"/>
        <end position="137"/>
    </location>
</feature>
<comment type="caution">
    <text evidence="9">The sequence shown here is derived from an EMBL/GenBank/DDBJ whole genome shotgun (WGS) entry which is preliminary data.</text>
</comment>
<feature type="transmembrane region" description="Helical" evidence="8">
    <location>
        <begin position="186"/>
        <end position="207"/>
    </location>
</feature>
<dbReference type="STRING" id="1033802.SSPSH_001965"/>
<feature type="transmembrane region" description="Helical" evidence="8">
    <location>
        <begin position="247"/>
        <end position="265"/>
    </location>
</feature>
<dbReference type="InterPro" id="IPR004776">
    <property type="entry name" value="Mem_transp_PIN-like"/>
</dbReference>
<proteinExistence type="inferred from homology"/>
<keyword evidence="3" id="KW-0813">Transport</keyword>
<name>U2E5R8_9GAMM</name>
<dbReference type="EMBL" id="AFNV02000012">
    <property type="protein sequence ID" value="ERJ19126.1"/>
    <property type="molecule type" value="Genomic_DNA"/>
</dbReference>
<keyword evidence="7 8" id="KW-0472">Membrane</keyword>
<evidence type="ECO:0000313" key="9">
    <source>
        <dbReference type="EMBL" id="ERJ19126.1"/>
    </source>
</evidence>
<dbReference type="AlphaFoldDB" id="U2E5R8"/>
<evidence type="ECO:0000256" key="8">
    <source>
        <dbReference type="SAM" id="Phobius"/>
    </source>
</evidence>
<dbReference type="GO" id="GO:0055085">
    <property type="term" value="P:transmembrane transport"/>
    <property type="evidence" value="ECO:0007669"/>
    <property type="project" value="InterPro"/>
</dbReference>
<gene>
    <name evidence="9" type="ORF">SSPSH_001965</name>
</gene>
<dbReference type="Gene3D" id="1.20.1530.20">
    <property type="match status" value="1"/>
</dbReference>
<feature type="transmembrane region" description="Helical" evidence="8">
    <location>
        <begin position="143"/>
        <end position="166"/>
    </location>
</feature>
<dbReference type="eggNOG" id="COG0679">
    <property type="taxonomic scope" value="Bacteria"/>
</dbReference>
<dbReference type="GO" id="GO:0005886">
    <property type="term" value="C:plasma membrane"/>
    <property type="evidence" value="ECO:0007669"/>
    <property type="project" value="UniProtKB-SubCell"/>
</dbReference>
<comment type="similarity">
    <text evidence="2">Belongs to the auxin efflux carrier (TC 2.A.69) family.</text>
</comment>
<dbReference type="Pfam" id="PF03547">
    <property type="entry name" value="Mem_trans"/>
    <property type="match status" value="1"/>
</dbReference>
<feature type="transmembrane region" description="Helical" evidence="8">
    <location>
        <begin position="84"/>
        <end position="107"/>
    </location>
</feature>
<keyword evidence="6 8" id="KW-1133">Transmembrane helix</keyword>
<evidence type="ECO:0000256" key="2">
    <source>
        <dbReference type="ARBA" id="ARBA00010145"/>
    </source>
</evidence>
<accession>U2E5R8</accession>
<feature type="transmembrane region" description="Helical" evidence="8">
    <location>
        <begin position="213"/>
        <end position="235"/>
    </location>
</feature>
<dbReference type="PANTHER" id="PTHR36838:SF4">
    <property type="entry name" value="AUXIN EFFLUX CARRIER FAMILY PROTEIN"/>
    <property type="match status" value="1"/>
</dbReference>
<evidence type="ECO:0000256" key="7">
    <source>
        <dbReference type="ARBA" id="ARBA00023136"/>
    </source>
</evidence>
<dbReference type="InterPro" id="IPR038770">
    <property type="entry name" value="Na+/solute_symporter_sf"/>
</dbReference>
<sequence length="331" mass="34933">MQPFKPPAVHDLDMDLFAVFVQTLNVTLPVFSMVFLGIGLKRIGWIDDAFINTASTLVFKGSMPTLVFISIVKADLSQALLPGLMLYFTAATLACFGLAWLWAIWRVEPVERGVYVQGAFRGNCGIVGLALAASMYGDFGLSAGGILVGLVILLYNVLSVVILAWYQPDQKADWRSISRGIITNPLIIGTLVAIPVAAAGLPIPEWVMTSGEYFARLTLPLALICIGGTLSLGALYEARGIAFSASVIKMVVFPGVATLIGWLCGFDGRELGLLFLYFAAPTAAASFIMVQAMGGNARLAANIVAVTTLAASATITAGVFVLSALGMIATA</sequence>
<comment type="subcellular location">
    <subcellularLocation>
        <location evidence="1">Cell membrane</location>
        <topology evidence="1">Multi-pass membrane protein</topology>
    </subcellularLocation>
</comment>
<evidence type="ECO:0000256" key="1">
    <source>
        <dbReference type="ARBA" id="ARBA00004651"/>
    </source>
</evidence>
<keyword evidence="10" id="KW-1185">Reference proteome</keyword>
<keyword evidence="5 8" id="KW-0812">Transmembrane</keyword>
<feature type="transmembrane region" description="Helical" evidence="8">
    <location>
        <begin position="50"/>
        <end position="72"/>
    </location>
</feature>
<reference evidence="9 10" key="2">
    <citation type="journal article" date="2013" name="PLoS ONE">
        <title>INDIGO - INtegrated Data Warehouse of MIcrobial GenOmes with Examples from the Red Sea Extremophiles.</title>
        <authorList>
            <person name="Alam I."/>
            <person name="Antunes A."/>
            <person name="Kamau A.A."/>
            <person name="Ba Alawi W."/>
            <person name="Kalkatawi M."/>
            <person name="Stingl U."/>
            <person name="Bajic V.B."/>
        </authorList>
    </citation>
    <scope>NUCLEOTIDE SEQUENCE [LARGE SCALE GENOMIC DNA]</scope>
    <source>
        <strain evidence="9 10">E1L3A</strain>
    </source>
</reference>
<feature type="transmembrane region" description="Helical" evidence="8">
    <location>
        <begin position="271"/>
        <end position="290"/>
    </location>
</feature>
<evidence type="ECO:0000256" key="3">
    <source>
        <dbReference type="ARBA" id="ARBA00022448"/>
    </source>
</evidence>
<feature type="transmembrane region" description="Helical" evidence="8">
    <location>
        <begin position="302"/>
        <end position="329"/>
    </location>
</feature>
<protein>
    <submittedName>
        <fullName evidence="9">Membrane protein</fullName>
    </submittedName>
</protein>
<evidence type="ECO:0000256" key="6">
    <source>
        <dbReference type="ARBA" id="ARBA00022989"/>
    </source>
</evidence>